<proteinExistence type="inferred from homology"/>
<dbReference type="Pfam" id="PF06083">
    <property type="entry name" value="IL17"/>
    <property type="match status" value="1"/>
</dbReference>
<evidence type="ECO:0000256" key="1">
    <source>
        <dbReference type="ARBA" id="ARBA00004613"/>
    </source>
</evidence>
<keyword evidence="4 5" id="KW-0732">Signal</keyword>
<keyword evidence="3" id="KW-0964">Secreted</keyword>
<dbReference type="SUPFAM" id="SSF57501">
    <property type="entry name" value="Cystine-knot cytokines"/>
    <property type="match status" value="1"/>
</dbReference>
<feature type="chain" id="PRO_5040435321" evidence="5">
    <location>
        <begin position="20"/>
        <end position="196"/>
    </location>
</feature>
<evidence type="ECO:0000256" key="3">
    <source>
        <dbReference type="ARBA" id="ARBA00022525"/>
    </source>
</evidence>
<comment type="similarity">
    <text evidence="2">Belongs to the IL-17 family.</text>
</comment>
<name>A0A9Q1HII6_HOLLE</name>
<dbReference type="InterPro" id="IPR010345">
    <property type="entry name" value="IL-17_fam"/>
</dbReference>
<comment type="subcellular location">
    <subcellularLocation>
        <location evidence="1">Secreted</location>
    </subcellularLocation>
</comment>
<keyword evidence="7" id="KW-1185">Reference proteome</keyword>
<feature type="signal peptide" evidence="5">
    <location>
        <begin position="1"/>
        <end position="19"/>
    </location>
</feature>
<dbReference type="OrthoDB" id="6038945at2759"/>
<accession>A0A9Q1HII6</accession>
<evidence type="ECO:0000256" key="5">
    <source>
        <dbReference type="SAM" id="SignalP"/>
    </source>
</evidence>
<dbReference type="EMBL" id="JAIZAY010000001">
    <property type="protein sequence ID" value="KAJ8047984.1"/>
    <property type="molecule type" value="Genomic_DNA"/>
</dbReference>
<dbReference type="InterPro" id="IPR029034">
    <property type="entry name" value="Cystine-knot_cytokine"/>
</dbReference>
<evidence type="ECO:0000256" key="4">
    <source>
        <dbReference type="ARBA" id="ARBA00022729"/>
    </source>
</evidence>
<dbReference type="AlphaFoldDB" id="A0A9Q1HII6"/>
<dbReference type="GO" id="GO:0005576">
    <property type="term" value="C:extracellular region"/>
    <property type="evidence" value="ECO:0007669"/>
    <property type="project" value="UniProtKB-SubCell"/>
</dbReference>
<comment type="caution">
    <text evidence="6">The sequence shown here is derived from an EMBL/GenBank/DDBJ whole genome shotgun (WGS) entry which is preliminary data.</text>
</comment>
<reference evidence="6" key="1">
    <citation type="submission" date="2021-10" db="EMBL/GenBank/DDBJ databases">
        <title>Tropical sea cucumber genome reveals ecological adaptation and Cuvierian tubules defense mechanism.</title>
        <authorList>
            <person name="Chen T."/>
        </authorList>
    </citation>
    <scope>NUCLEOTIDE SEQUENCE</scope>
    <source>
        <strain evidence="6">Nanhai2018</strain>
        <tissue evidence="6">Muscle</tissue>
    </source>
</reference>
<evidence type="ECO:0000313" key="7">
    <source>
        <dbReference type="Proteomes" id="UP001152320"/>
    </source>
</evidence>
<protein>
    <submittedName>
        <fullName evidence="6">Interleukin-25</fullName>
    </submittedName>
</protein>
<dbReference type="Gene3D" id="2.10.90.10">
    <property type="entry name" value="Cystine-knot cytokines"/>
    <property type="match status" value="1"/>
</dbReference>
<sequence>MEVKVVCTWAVCLLAVCTATSRWRFNPSNRVGVMDPVTQEPVKKEPTTETEVTAAVEADGSTRCVDPLMVKDTNSSEESLIKEVEAHAGFDLIINKTCPITQRTYLLGEPINKRSMCPWHYRKDDGKLDRIPQFLYHAVCNCTNCQMLHAESAVCTPIITSIPVLYREACSDGVYKYTRTQEQISVACVCSHSSGS</sequence>
<evidence type="ECO:0000256" key="2">
    <source>
        <dbReference type="ARBA" id="ARBA00007236"/>
    </source>
</evidence>
<organism evidence="6 7">
    <name type="scientific">Holothuria leucospilota</name>
    <name type="common">Black long sea cucumber</name>
    <name type="synonym">Mertensiothuria leucospilota</name>
    <dbReference type="NCBI Taxonomy" id="206669"/>
    <lineage>
        <taxon>Eukaryota</taxon>
        <taxon>Metazoa</taxon>
        <taxon>Echinodermata</taxon>
        <taxon>Eleutherozoa</taxon>
        <taxon>Echinozoa</taxon>
        <taxon>Holothuroidea</taxon>
        <taxon>Aspidochirotacea</taxon>
        <taxon>Aspidochirotida</taxon>
        <taxon>Holothuriidae</taxon>
        <taxon>Holothuria</taxon>
    </lineage>
</organism>
<dbReference type="GO" id="GO:0005125">
    <property type="term" value="F:cytokine activity"/>
    <property type="evidence" value="ECO:0007669"/>
    <property type="project" value="InterPro"/>
</dbReference>
<dbReference type="Proteomes" id="UP001152320">
    <property type="component" value="Chromosome 1"/>
</dbReference>
<gene>
    <name evidence="6" type="ORF">HOLleu_00123</name>
</gene>
<evidence type="ECO:0000313" key="6">
    <source>
        <dbReference type="EMBL" id="KAJ8047984.1"/>
    </source>
</evidence>